<evidence type="ECO:0000313" key="1">
    <source>
        <dbReference type="EMBL" id="XBM00388.1"/>
    </source>
</evidence>
<reference evidence="1" key="1">
    <citation type="submission" date="2024-05" db="EMBL/GenBank/DDBJ databases">
        <authorList>
            <person name="Yang L."/>
            <person name="Pan L."/>
        </authorList>
    </citation>
    <scope>NUCLEOTIDE SEQUENCE</scope>
    <source>
        <strain evidence="1">FCG-7</strain>
    </source>
</reference>
<name>A0AAU7F9I8_9NEIS</name>
<gene>
    <name evidence="1" type="ORF">ABHF33_15210</name>
</gene>
<dbReference type="EMBL" id="CP157355">
    <property type="protein sequence ID" value="XBM00388.1"/>
    <property type="molecule type" value="Genomic_DNA"/>
</dbReference>
<proteinExistence type="predicted"/>
<accession>A0AAU7F9I8</accession>
<protein>
    <submittedName>
        <fullName evidence="1">Uncharacterized protein</fullName>
    </submittedName>
</protein>
<sequence>MIARTDKLDDLKKSVILTLQAGSYDAKKDYFLILRDVDSKVEILRHALKIDLALANDF</sequence>
<organism evidence="1">
    <name type="scientific">Chitinibacter mangrovi</name>
    <dbReference type="NCBI Taxonomy" id="3153927"/>
    <lineage>
        <taxon>Bacteria</taxon>
        <taxon>Pseudomonadati</taxon>
        <taxon>Pseudomonadota</taxon>
        <taxon>Betaproteobacteria</taxon>
        <taxon>Neisseriales</taxon>
        <taxon>Chitinibacteraceae</taxon>
        <taxon>Chitinibacter</taxon>
    </lineage>
</organism>
<dbReference type="RefSeq" id="WP_348944741.1">
    <property type="nucleotide sequence ID" value="NZ_CP157355.1"/>
</dbReference>
<dbReference type="AlphaFoldDB" id="A0AAU7F9I8"/>
<dbReference type="KEGG" id="cmav:ABHF33_15210"/>